<protein>
    <recommendedName>
        <fullName evidence="5">Pentacotripeptide-repeat region of PRORP domain-containing protein</fullName>
    </recommendedName>
</protein>
<dbReference type="EMBL" id="KV450437">
    <property type="protein sequence ID" value="OAY22390.1"/>
    <property type="molecule type" value="Genomic_DNA"/>
</dbReference>
<evidence type="ECO:0000256" key="3">
    <source>
        <dbReference type="PROSITE-ProRule" id="PRU00708"/>
    </source>
</evidence>
<accession>A0A199UC90</accession>
<dbReference type="Gene3D" id="1.25.40.10">
    <property type="entry name" value="Tetratricopeptide repeat domain"/>
    <property type="match status" value="1"/>
</dbReference>
<feature type="repeat" description="PPR" evidence="3">
    <location>
        <begin position="85"/>
        <end position="119"/>
    </location>
</feature>
<gene>
    <name evidence="4" type="ORF">MANES_S006500</name>
</gene>
<dbReference type="PANTHER" id="PTHR47939:SF13">
    <property type="entry name" value="OS03G0201400 PROTEIN"/>
    <property type="match status" value="1"/>
</dbReference>
<dbReference type="AlphaFoldDB" id="A0A199UC90"/>
<keyword evidence="2" id="KW-0677">Repeat</keyword>
<dbReference type="InterPro" id="IPR011990">
    <property type="entry name" value="TPR-like_helical_dom_sf"/>
</dbReference>
<dbReference type="InterPro" id="IPR002885">
    <property type="entry name" value="PPR_rpt"/>
</dbReference>
<evidence type="ECO:0008006" key="5">
    <source>
        <dbReference type="Google" id="ProtNLM"/>
    </source>
</evidence>
<evidence type="ECO:0000256" key="2">
    <source>
        <dbReference type="ARBA" id="ARBA00022737"/>
    </source>
</evidence>
<dbReference type="EMBL" id="KV450437">
    <property type="protein sequence ID" value="OAY22391.1"/>
    <property type="molecule type" value="Genomic_DNA"/>
</dbReference>
<reference evidence="4" key="1">
    <citation type="submission" date="2016-02" db="EMBL/GenBank/DDBJ databases">
        <title>WGS assembly of Manihot esculenta.</title>
        <authorList>
            <person name="Bredeson J.V."/>
            <person name="Prochnik S.E."/>
            <person name="Lyons J.B."/>
            <person name="Schmutz J."/>
            <person name="Grimwood J."/>
            <person name="Vrebalov J."/>
            <person name="Bart R.S."/>
            <person name="Amuge T."/>
            <person name="Ferguson M.E."/>
            <person name="Green R."/>
            <person name="Putnam N."/>
            <person name="Stites J."/>
            <person name="Rounsley S."/>
            <person name="Rokhsar D.S."/>
        </authorList>
    </citation>
    <scope>NUCLEOTIDE SEQUENCE [LARGE SCALE GENOMIC DNA]</scope>
    <source>
        <tissue evidence="4">Leaf</tissue>
    </source>
</reference>
<dbReference type="PROSITE" id="PS51375">
    <property type="entry name" value="PPR"/>
    <property type="match status" value="1"/>
</dbReference>
<proteinExistence type="inferred from homology"/>
<dbReference type="PANTHER" id="PTHR47939">
    <property type="entry name" value="MEMBRANE-ASSOCIATED SALT-INDUCIBLE PROTEIN-LIKE"/>
    <property type="match status" value="1"/>
</dbReference>
<dbReference type="STRING" id="3983.A0A199UC90"/>
<evidence type="ECO:0000313" key="4">
    <source>
        <dbReference type="EMBL" id="OAY22390.1"/>
    </source>
</evidence>
<evidence type="ECO:0000256" key="1">
    <source>
        <dbReference type="ARBA" id="ARBA00007626"/>
    </source>
</evidence>
<sequence>MNLTAESLPFRMLYFLSSFPIFDPSLKTTDERSMMMMMMMKMPWRRKSRSFHLQLQGAIGLCQQGLMDEAYKVFKDMEKVGCLPDNCCYNIIIQGFLKHEDLPKASELINEMVDKGFFADDATTELVVYLSRNNNLILSKL</sequence>
<dbReference type="InterPro" id="IPR050667">
    <property type="entry name" value="PPR-containing_protein"/>
</dbReference>
<dbReference type="NCBIfam" id="TIGR00756">
    <property type="entry name" value="PPR"/>
    <property type="match status" value="2"/>
</dbReference>
<name>A0A199UC90_MANES</name>
<organism evidence="4">
    <name type="scientific">Manihot esculenta</name>
    <name type="common">Cassava</name>
    <name type="synonym">Jatropha manihot</name>
    <dbReference type="NCBI Taxonomy" id="3983"/>
    <lineage>
        <taxon>Eukaryota</taxon>
        <taxon>Viridiplantae</taxon>
        <taxon>Streptophyta</taxon>
        <taxon>Embryophyta</taxon>
        <taxon>Tracheophyta</taxon>
        <taxon>Spermatophyta</taxon>
        <taxon>Magnoliopsida</taxon>
        <taxon>eudicotyledons</taxon>
        <taxon>Gunneridae</taxon>
        <taxon>Pentapetalae</taxon>
        <taxon>rosids</taxon>
        <taxon>fabids</taxon>
        <taxon>Malpighiales</taxon>
        <taxon>Euphorbiaceae</taxon>
        <taxon>Crotonoideae</taxon>
        <taxon>Manihoteae</taxon>
        <taxon>Manihot</taxon>
    </lineage>
</organism>
<dbReference type="Pfam" id="PF13041">
    <property type="entry name" value="PPR_2"/>
    <property type="match status" value="1"/>
</dbReference>
<comment type="similarity">
    <text evidence="1">Belongs to the PPR family. P subfamily.</text>
</comment>